<dbReference type="KEGG" id="vg:80518249"/>
<reference evidence="1" key="1">
    <citation type="submission" date="2017-01" db="EMBL/GenBank/DDBJ databases">
        <authorList>
            <person name="Assis F.L."/>
            <person name="Abrahao J.S."/>
            <person name="Silva L."/>
            <person name="Khalil J.B."/>
            <person name="Rodrigues R."/>
            <person name="Silva L.S."/>
            <person name="Arantes T."/>
            <person name="Boratto P."/>
            <person name="Andrade M."/>
            <person name="Kroon E.G."/>
            <person name="Ribeiro B."/>
            <person name="Bergier I."/>
            <person name="Seligmann H."/>
            <person name="Ghigo E."/>
            <person name="Colson P."/>
            <person name="Levasseur A."/>
            <person name="Raoult D."/>
            <person name="Scola B.L."/>
        </authorList>
    </citation>
    <scope>NUCLEOTIDE SEQUENCE</scope>
    <source>
        <strain evidence="1">Soda lake</strain>
    </source>
</reference>
<organism evidence="1">
    <name type="scientific">Tupanvirus soda lake</name>
    <dbReference type="NCBI Taxonomy" id="2126985"/>
    <lineage>
        <taxon>Viruses</taxon>
        <taxon>Varidnaviria</taxon>
        <taxon>Bamfordvirae</taxon>
        <taxon>Nucleocytoviricota</taxon>
        <taxon>Megaviricetes</taxon>
        <taxon>Imitervirales</taxon>
        <taxon>Mimiviridae</taxon>
        <taxon>Megamimivirinae</taxon>
        <taxon>Tupanvirus</taxon>
        <taxon>Tupanvirus salinum</taxon>
    </lineage>
</organism>
<name>A0A6N1NTG6_9VIRU</name>
<protein>
    <submittedName>
        <fullName evidence="1">Uncharacterized protein</fullName>
    </submittedName>
</protein>
<dbReference type="RefSeq" id="YP_010781485.1">
    <property type="nucleotide sequence ID" value="NC_075039.1"/>
</dbReference>
<dbReference type="EMBL" id="KY523104">
    <property type="protein sequence ID" value="QKU34833.1"/>
    <property type="molecule type" value="Genomic_DNA"/>
</dbReference>
<reference evidence="1" key="2">
    <citation type="journal article" date="2018" name="Nat. Commun.">
        <title>Tailed giant Tupanvirus possesses the most complete translational apparatus of the known virosphere.</title>
        <authorList>
            <person name="Abrahao J."/>
            <person name="Silva L."/>
            <person name="Silva L.S."/>
            <person name="Khalil J.Y.B."/>
            <person name="Rodrigues R."/>
            <person name="Arantes T."/>
            <person name="Assis F."/>
            <person name="Boratto P."/>
            <person name="Andrade M."/>
            <person name="Kroon E.G."/>
            <person name="Ribeiro B."/>
            <person name="Bergier I."/>
            <person name="Seligmann H."/>
            <person name="Ghigo E."/>
            <person name="Colson P."/>
            <person name="Levasseur A."/>
            <person name="Kroemer G."/>
            <person name="Raoult D."/>
            <person name="La Scola B."/>
        </authorList>
    </citation>
    <scope>NUCLEOTIDE SEQUENCE [LARGE SCALE GENOMIC DNA]</scope>
    <source>
        <strain evidence="1">Soda lake</strain>
    </source>
</reference>
<evidence type="ECO:0000313" key="1">
    <source>
        <dbReference type="EMBL" id="QKU34833.1"/>
    </source>
</evidence>
<accession>A0A6N1NTG6</accession>
<sequence length="128" mass="14993">MILKNVQLMISYWLLHKKLNNNYSHNIKRYYNSNTIRNKMSSNKIFTLTNFTPIGFKEVNYPVQFCSLCRGRLADVCSLCIERGSETCNVINNDGSYYHFHCHSFINTENKKTTTKTKKYIISDSESD</sequence>
<dbReference type="GeneID" id="80518249"/>
<proteinExistence type="predicted"/>